<evidence type="ECO:0000256" key="1">
    <source>
        <dbReference type="SAM" id="Coils"/>
    </source>
</evidence>
<dbReference type="Proteomes" id="UP000189701">
    <property type="component" value="Unplaced"/>
</dbReference>
<dbReference type="RefSeq" id="XP_009757483.1">
    <property type="nucleotide sequence ID" value="XM_009759181.1"/>
</dbReference>
<keyword evidence="2" id="KW-1185">Reference proteome</keyword>
<proteinExistence type="predicted"/>
<dbReference type="AlphaFoldDB" id="A0A1U7UTF3"/>
<reference evidence="2" key="1">
    <citation type="journal article" date="2013" name="Genome Biol.">
        <title>Reference genomes and transcriptomes of Nicotiana sylvestris and Nicotiana tomentosiformis.</title>
        <authorList>
            <person name="Sierro N."/>
            <person name="Battey J.N."/>
            <person name="Ouadi S."/>
            <person name="Bovet L."/>
            <person name="Goepfert S."/>
            <person name="Bakaher N."/>
            <person name="Peitsch M.C."/>
            <person name="Ivanov N.V."/>
        </authorList>
    </citation>
    <scope>NUCLEOTIDE SEQUENCE [LARGE SCALE GENOMIC DNA]</scope>
</reference>
<sequence>MKNGHWVNDASAELHDKVKEYIAEQIQEIEEDTDLDPVINAAFVKVVGETSSYCRGQGSGVNSTSRRSMNEIQEKLQAQQKEAEEERRKRESVECQLKEAKIKLEEERKNREAIMRDQKLLKESMMALASHILSNEEEENEQRDHGFILAGVHGVRQQLALAGIEEVITGELKKKKGSATATVCIVQVFGWWSSGYRRETLTVGSFSGEVEG</sequence>
<gene>
    <name evidence="3" type="primary">LOC104210314</name>
</gene>
<reference evidence="3" key="2">
    <citation type="submission" date="2025-08" db="UniProtKB">
        <authorList>
            <consortium name="RefSeq"/>
        </authorList>
    </citation>
    <scope>IDENTIFICATION</scope>
    <source>
        <tissue evidence="3">Leaf</tissue>
    </source>
</reference>
<evidence type="ECO:0000313" key="3">
    <source>
        <dbReference type="RefSeq" id="XP_009757483.1"/>
    </source>
</evidence>
<protein>
    <submittedName>
        <fullName evidence="3">Uncharacterized protein LOC104210314</fullName>
    </submittedName>
</protein>
<organism evidence="2 3">
    <name type="scientific">Nicotiana sylvestris</name>
    <name type="common">Wood tobacco</name>
    <name type="synonym">South American tobacco</name>
    <dbReference type="NCBI Taxonomy" id="4096"/>
    <lineage>
        <taxon>Eukaryota</taxon>
        <taxon>Viridiplantae</taxon>
        <taxon>Streptophyta</taxon>
        <taxon>Embryophyta</taxon>
        <taxon>Tracheophyta</taxon>
        <taxon>Spermatophyta</taxon>
        <taxon>Magnoliopsida</taxon>
        <taxon>eudicotyledons</taxon>
        <taxon>Gunneridae</taxon>
        <taxon>Pentapetalae</taxon>
        <taxon>asterids</taxon>
        <taxon>lamiids</taxon>
        <taxon>Solanales</taxon>
        <taxon>Solanaceae</taxon>
        <taxon>Nicotianoideae</taxon>
        <taxon>Nicotianeae</taxon>
        <taxon>Nicotiana</taxon>
    </lineage>
</organism>
<name>A0A1U7UTF3_NICSY</name>
<keyword evidence="1" id="KW-0175">Coiled coil</keyword>
<feature type="coiled-coil region" evidence="1">
    <location>
        <begin position="62"/>
        <end position="117"/>
    </location>
</feature>
<accession>A0A1U7UTF3</accession>
<evidence type="ECO:0000313" key="2">
    <source>
        <dbReference type="Proteomes" id="UP000189701"/>
    </source>
</evidence>